<dbReference type="InterPro" id="IPR036691">
    <property type="entry name" value="Endo/exonu/phosph_ase_sf"/>
</dbReference>
<evidence type="ECO:0000259" key="1">
    <source>
        <dbReference type="Pfam" id="PF14529"/>
    </source>
</evidence>
<keyword evidence="3" id="KW-1185">Reference proteome</keyword>
<evidence type="ECO:0000313" key="2">
    <source>
        <dbReference type="EMBL" id="KZT10154.1"/>
    </source>
</evidence>
<dbReference type="AlphaFoldDB" id="A0A165GCF1"/>
<sequence length="213" mass="24154">MVPLQFIRTDLSFFVVNVYNRGSSERHHTVEALLQAQFPVTSLLIIGGDFNLRHRAWSLSSQPQYAHSELGEQLTVWAASHNLLLLNDLDQPTHRGHQHQADSIIDLTWSAATDTFASYDWDVSDQLRFGSDHRAISWTTDLIIPQTDEPELDLGYRIDPEKRKDWTDTLNALLTMNPPPEAYHCMEDLDRGADVLIGALHAAICEAMPPRKN</sequence>
<gene>
    <name evidence="2" type="ORF">LAESUDRAFT_756346</name>
</gene>
<dbReference type="STRING" id="1314785.A0A165GCF1"/>
<dbReference type="Proteomes" id="UP000076871">
    <property type="component" value="Unassembled WGS sequence"/>
</dbReference>
<feature type="domain" description="Endonuclease/exonuclease/phosphatase" evidence="1">
    <location>
        <begin position="14"/>
        <end position="136"/>
    </location>
</feature>
<accession>A0A165GCF1</accession>
<dbReference type="GO" id="GO:0003824">
    <property type="term" value="F:catalytic activity"/>
    <property type="evidence" value="ECO:0007669"/>
    <property type="project" value="InterPro"/>
</dbReference>
<dbReference type="OrthoDB" id="415822at2759"/>
<dbReference type="Gene3D" id="3.60.10.10">
    <property type="entry name" value="Endonuclease/exonuclease/phosphatase"/>
    <property type="match status" value="1"/>
</dbReference>
<dbReference type="GeneID" id="63829186"/>
<dbReference type="RefSeq" id="XP_040767894.1">
    <property type="nucleotide sequence ID" value="XM_040912158.1"/>
</dbReference>
<evidence type="ECO:0000313" key="3">
    <source>
        <dbReference type="Proteomes" id="UP000076871"/>
    </source>
</evidence>
<reference evidence="2 3" key="1">
    <citation type="journal article" date="2016" name="Mol. Biol. Evol.">
        <title>Comparative Genomics of Early-Diverging Mushroom-Forming Fungi Provides Insights into the Origins of Lignocellulose Decay Capabilities.</title>
        <authorList>
            <person name="Nagy L.G."/>
            <person name="Riley R."/>
            <person name="Tritt A."/>
            <person name="Adam C."/>
            <person name="Daum C."/>
            <person name="Floudas D."/>
            <person name="Sun H."/>
            <person name="Yadav J.S."/>
            <person name="Pangilinan J."/>
            <person name="Larsson K.H."/>
            <person name="Matsuura K."/>
            <person name="Barry K."/>
            <person name="Labutti K."/>
            <person name="Kuo R."/>
            <person name="Ohm R.A."/>
            <person name="Bhattacharya S.S."/>
            <person name="Shirouzu T."/>
            <person name="Yoshinaga Y."/>
            <person name="Martin F.M."/>
            <person name="Grigoriev I.V."/>
            <person name="Hibbett D.S."/>
        </authorList>
    </citation>
    <scope>NUCLEOTIDE SEQUENCE [LARGE SCALE GENOMIC DNA]</scope>
    <source>
        <strain evidence="2 3">93-53</strain>
    </source>
</reference>
<dbReference type="Pfam" id="PF14529">
    <property type="entry name" value="Exo_endo_phos_2"/>
    <property type="match status" value="1"/>
</dbReference>
<organism evidence="2 3">
    <name type="scientific">Laetiporus sulphureus 93-53</name>
    <dbReference type="NCBI Taxonomy" id="1314785"/>
    <lineage>
        <taxon>Eukaryota</taxon>
        <taxon>Fungi</taxon>
        <taxon>Dikarya</taxon>
        <taxon>Basidiomycota</taxon>
        <taxon>Agaricomycotina</taxon>
        <taxon>Agaricomycetes</taxon>
        <taxon>Polyporales</taxon>
        <taxon>Laetiporus</taxon>
    </lineage>
</organism>
<dbReference type="InterPro" id="IPR005135">
    <property type="entry name" value="Endo/exonuclease/phosphatase"/>
</dbReference>
<name>A0A165GCF1_9APHY</name>
<proteinExistence type="predicted"/>
<dbReference type="InParanoid" id="A0A165GCF1"/>
<dbReference type="EMBL" id="KV427610">
    <property type="protein sequence ID" value="KZT10154.1"/>
    <property type="molecule type" value="Genomic_DNA"/>
</dbReference>
<dbReference type="SUPFAM" id="SSF56219">
    <property type="entry name" value="DNase I-like"/>
    <property type="match status" value="1"/>
</dbReference>
<protein>
    <recommendedName>
        <fullName evidence="1">Endonuclease/exonuclease/phosphatase domain-containing protein</fullName>
    </recommendedName>
</protein>